<evidence type="ECO:0000313" key="4">
    <source>
        <dbReference type="Proteomes" id="UP000319148"/>
    </source>
</evidence>
<keyword evidence="1" id="KW-0472">Membrane</keyword>
<dbReference type="AlphaFoldDB" id="A0A501PC18"/>
<comment type="caution">
    <text evidence="3">The sequence shown here is derived from an EMBL/GenBank/DDBJ whole genome shotgun (WGS) entry which is preliminary data.</text>
</comment>
<reference evidence="4" key="1">
    <citation type="submission" date="2019-06" db="EMBL/GenBank/DDBJ databases">
        <title>The complete genome of Emcibacter congregatus ZYLT.</title>
        <authorList>
            <person name="Zhao Z."/>
        </authorList>
    </citation>
    <scope>NUCLEOTIDE SEQUENCE [LARGE SCALE GENOMIC DNA]</scope>
    <source>
        <strain evidence="4">MCCC 1A06723</strain>
    </source>
</reference>
<evidence type="ECO:0000313" key="3">
    <source>
        <dbReference type="EMBL" id="TPD57765.1"/>
    </source>
</evidence>
<keyword evidence="2" id="KW-0732">Signal</keyword>
<feature type="transmembrane region" description="Helical" evidence="1">
    <location>
        <begin position="186"/>
        <end position="203"/>
    </location>
</feature>
<keyword evidence="1" id="KW-1133">Transmembrane helix</keyword>
<keyword evidence="4" id="KW-1185">Reference proteome</keyword>
<feature type="chain" id="PRO_5021223877" description="PEP-CTERM sorting domain-containing protein" evidence="2">
    <location>
        <begin position="29"/>
        <end position="207"/>
    </location>
</feature>
<name>A0A501PC18_9PROT</name>
<sequence length="207" mass="21506">MTQYIKKIVLSLAAMTGAALLYSAPASATDFTNLCSSLVSGVGEAGLPCTVEVPEFNSAPSGNDKEATVEEALSYVYGEIIDVTEMSKIPEDGEFGLGTFGDFTITSVQGGPEYSTINWEYTGAAGTGPEFATVKSSTGYAIFFVGGLTSGSLFTDGLITNNGNGKAISHLTFWNGDTPQVSTPEIASLMLIGLASVVVGTRLRKKA</sequence>
<dbReference type="RefSeq" id="WP_139942081.1">
    <property type="nucleotide sequence ID" value="NZ_JBHSYP010000005.1"/>
</dbReference>
<organism evidence="3 4">
    <name type="scientific">Emcibacter nanhaiensis</name>
    <dbReference type="NCBI Taxonomy" id="1505037"/>
    <lineage>
        <taxon>Bacteria</taxon>
        <taxon>Pseudomonadati</taxon>
        <taxon>Pseudomonadota</taxon>
        <taxon>Alphaproteobacteria</taxon>
        <taxon>Emcibacterales</taxon>
        <taxon>Emcibacteraceae</taxon>
        <taxon>Emcibacter</taxon>
    </lineage>
</organism>
<evidence type="ECO:0000256" key="1">
    <source>
        <dbReference type="SAM" id="Phobius"/>
    </source>
</evidence>
<evidence type="ECO:0000256" key="2">
    <source>
        <dbReference type="SAM" id="SignalP"/>
    </source>
</evidence>
<feature type="signal peptide" evidence="2">
    <location>
        <begin position="1"/>
        <end position="28"/>
    </location>
</feature>
<dbReference type="Proteomes" id="UP000319148">
    <property type="component" value="Unassembled WGS sequence"/>
</dbReference>
<protein>
    <recommendedName>
        <fullName evidence="5">PEP-CTERM sorting domain-containing protein</fullName>
    </recommendedName>
</protein>
<proteinExistence type="predicted"/>
<evidence type="ECO:0008006" key="5">
    <source>
        <dbReference type="Google" id="ProtNLM"/>
    </source>
</evidence>
<dbReference type="EMBL" id="VFIY01000018">
    <property type="protein sequence ID" value="TPD57765.1"/>
    <property type="molecule type" value="Genomic_DNA"/>
</dbReference>
<dbReference type="OrthoDB" id="9854981at2"/>
<accession>A0A501PC18</accession>
<gene>
    <name evidence="3" type="ORF">FIV46_16820</name>
</gene>
<keyword evidence="1" id="KW-0812">Transmembrane</keyword>